<sequence length="122" mass="13637">MRGKSNAEFTESSQPHYRASYTVGSHAIWIVGICNPVLYSNKYKSGPMWSGQTKENQGYTQKSGLTHAAVVGERKQSLTDAQQLLSYHVVDSLQRLGYETEAEYVKVVNWHNATDGRGITQL</sequence>
<gene>
    <name evidence="1" type="ORF">PACLA_8A047520</name>
</gene>
<protein>
    <submittedName>
        <fullName evidence="1">Uncharacterized protein LOC110054371, partial</fullName>
    </submittedName>
</protein>
<reference evidence="1" key="1">
    <citation type="submission" date="2020-04" db="EMBL/GenBank/DDBJ databases">
        <authorList>
            <person name="Alioto T."/>
            <person name="Alioto T."/>
            <person name="Gomez Garrido J."/>
        </authorList>
    </citation>
    <scope>NUCLEOTIDE SEQUENCE</scope>
    <source>
        <strain evidence="1">A484AB</strain>
    </source>
</reference>
<accession>A0A6S7H8T4</accession>
<organism evidence="1 2">
    <name type="scientific">Paramuricea clavata</name>
    <name type="common">Red gorgonian</name>
    <name type="synonym">Violescent sea-whip</name>
    <dbReference type="NCBI Taxonomy" id="317549"/>
    <lineage>
        <taxon>Eukaryota</taxon>
        <taxon>Metazoa</taxon>
        <taxon>Cnidaria</taxon>
        <taxon>Anthozoa</taxon>
        <taxon>Octocorallia</taxon>
        <taxon>Malacalcyonacea</taxon>
        <taxon>Plexauridae</taxon>
        <taxon>Paramuricea</taxon>
    </lineage>
</organism>
<keyword evidence="2" id="KW-1185">Reference proteome</keyword>
<comment type="caution">
    <text evidence="1">The sequence shown here is derived from an EMBL/GenBank/DDBJ whole genome shotgun (WGS) entry which is preliminary data.</text>
</comment>
<evidence type="ECO:0000313" key="2">
    <source>
        <dbReference type="Proteomes" id="UP001152795"/>
    </source>
</evidence>
<dbReference type="AlphaFoldDB" id="A0A6S7H8T4"/>
<proteinExistence type="predicted"/>
<evidence type="ECO:0000313" key="1">
    <source>
        <dbReference type="EMBL" id="CAB4002235.1"/>
    </source>
</evidence>
<dbReference type="EMBL" id="CACRXK020004296">
    <property type="protein sequence ID" value="CAB4002235.1"/>
    <property type="molecule type" value="Genomic_DNA"/>
</dbReference>
<name>A0A6S7H8T4_PARCT</name>
<dbReference type="Proteomes" id="UP001152795">
    <property type="component" value="Unassembled WGS sequence"/>
</dbReference>